<evidence type="ECO:0000256" key="6">
    <source>
        <dbReference type="SAM" id="SignalP"/>
    </source>
</evidence>
<evidence type="ECO:0000256" key="4">
    <source>
        <dbReference type="ARBA" id="ARBA00023136"/>
    </source>
</evidence>
<keyword evidence="4" id="KW-0472">Membrane</keyword>
<gene>
    <name evidence="8" type="ORF">ACFQZX_15280</name>
</gene>
<dbReference type="PANTHER" id="PTHR12815:SF47">
    <property type="entry name" value="TRANSLOCATION AND ASSEMBLY MODULE SUBUNIT TAMA"/>
    <property type="match status" value="1"/>
</dbReference>
<feature type="chain" id="PRO_5047108340" evidence="6">
    <location>
        <begin position="20"/>
        <end position="752"/>
    </location>
</feature>
<feature type="signal peptide" evidence="6">
    <location>
        <begin position="1"/>
        <end position="19"/>
    </location>
</feature>
<evidence type="ECO:0000256" key="3">
    <source>
        <dbReference type="ARBA" id="ARBA00022729"/>
    </source>
</evidence>
<dbReference type="Gene3D" id="2.40.160.50">
    <property type="entry name" value="membrane protein fhac: a member of the omp85/tpsb transporter family"/>
    <property type="match status" value="1"/>
</dbReference>
<proteinExistence type="predicted"/>
<dbReference type="Pfam" id="PF01103">
    <property type="entry name" value="Omp85"/>
    <property type="match status" value="1"/>
</dbReference>
<dbReference type="RefSeq" id="WP_377116921.1">
    <property type="nucleotide sequence ID" value="NZ_JBHTHZ010000013.1"/>
</dbReference>
<reference evidence="9" key="1">
    <citation type="journal article" date="2019" name="Int. J. Syst. Evol. Microbiol.">
        <title>The Global Catalogue of Microorganisms (GCM) 10K type strain sequencing project: providing services to taxonomists for standard genome sequencing and annotation.</title>
        <authorList>
            <consortium name="The Broad Institute Genomics Platform"/>
            <consortium name="The Broad Institute Genome Sequencing Center for Infectious Disease"/>
            <person name="Wu L."/>
            <person name="Ma J."/>
        </authorList>
    </citation>
    <scope>NUCLEOTIDE SEQUENCE [LARGE SCALE GENOMIC DNA]</scope>
    <source>
        <strain evidence="9">CCUG 61484</strain>
    </source>
</reference>
<organism evidence="8 9">
    <name type="scientific">Mucilaginibacter litoreus</name>
    <dbReference type="NCBI Taxonomy" id="1048221"/>
    <lineage>
        <taxon>Bacteria</taxon>
        <taxon>Pseudomonadati</taxon>
        <taxon>Bacteroidota</taxon>
        <taxon>Sphingobacteriia</taxon>
        <taxon>Sphingobacteriales</taxon>
        <taxon>Sphingobacteriaceae</taxon>
        <taxon>Mucilaginibacter</taxon>
    </lineage>
</organism>
<keyword evidence="3 6" id="KW-0732">Signal</keyword>
<keyword evidence="9" id="KW-1185">Reference proteome</keyword>
<evidence type="ECO:0000259" key="7">
    <source>
        <dbReference type="Pfam" id="PF01103"/>
    </source>
</evidence>
<evidence type="ECO:0000313" key="9">
    <source>
        <dbReference type="Proteomes" id="UP001597010"/>
    </source>
</evidence>
<comment type="subcellular location">
    <subcellularLocation>
        <location evidence="1">Membrane</location>
    </subcellularLocation>
</comment>
<evidence type="ECO:0000256" key="5">
    <source>
        <dbReference type="ARBA" id="ARBA00023237"/>
    </source>
</evidence>
<dbReference type="InterPro" id="IPR039910">
    <property type="entry name" value="D15-like"/>
</dbReference>
<dbReference type="Proteomes" id="UP001597010">
    <property type="component" value="Unassembled WGS sequence"/>
</dbReference>
<protein>
    <submittedName>
        <fullName evidence="8">BamA/TamA family outer membrane protein</fullName>
    </submittedName>
</protein>
<dbReference type="EMBL" id="JBHTHZ010000013">
    <property type="protein sequence ID" value="MFD0794983.1"/>
    <property type="molecule type" value="Genomic_DNA"/>
</dbReference>
<dbReference type="PANTHER" id="PTHR12815">
    <property type="entry name" value="SORTING AND ASSEMBLY MACHINERY SAMM50 PROTEIN FAMILY MEMBER"/>
    <property type="match status" value="1"/>
</dbReference>
<evidence type="ECO:0000313" key="8">
    <source>
        <dbReference type="EMBL" id="MFD0794983.1"/>
    </source>
</evidence>
<keyword evidence="2" id="KW-0812">Transmembrane</keyword>
<evidence type="ECO:0000256" key="1">
    <source>
        <dbReference type="ARBA" id="ARBA00004370"/>
    </source>
</evidence>
<feature type="domain" description="Bacterial surface antigen (D15)" evidence="7">
    <location>
        <begin position="358"/>
        <end position="721"/>
    </location>
</feature>
<keyword evidence="5" id="KW-0998">Cell outer membrane</keyword>
<name>A0ABW3AW08_9SPHI</name>
<dbReference type="InterPro" id="IPR000184">
    <property type="entry name" value="Bac_surfAg_D15"/>
</dbReference>
<comment type="caution">
    <text evidence="8">The sequence shown here is derived from an EMBL/GenBank/DDBJ whole genome shotgun (WGS) entry which is preliminary data.</text>
</comment>
<accession>A0ABW3AW08</accession>
<evidence type="ECO:0000256" key="2">
    <source>
        <dbReference type="ARBA" id="ARBA00022692"/>
    </source>
</evidence>
<sequence>MIKRLIYLSFLALVLNACSTTKYLPKGEKLYTGGEVKVDDKAIPKKDAKALSSELKTYIRPKPNSSLLGMRIKLWLYYKTKNRSNFIQKFLSKYGEPPVLASQVDLEKNSEIMQNRLQNISYFQATVSGDTIAKEKTAKAVFTARTGPSYTIRNVTFPNATDNNLDTAVKGTMKETFLKKGDKYNLDVIKNERIRIDTRLKDEGFYFFAPEQLIVKVDSTIENHQVDMIVSIKPETPAEAREIYTIRNIYVYPNYFLRDTNLHLDKAVPYRWYNLIDPRKTARPYMFANTVLLHPGDVYSRTTHNNSLNRFINLGPYRNVKNKFEDVTPDSPKLDVYYFLTPYKRKSLQLELLGRTTSANYTGSQINLSWKNRNAFKGGELLTVTLFGSTDVQVGGQNSGYNVYQYGIQTSLSWPRLITPWRVSSSNAYIPRTVLQLGYSSVVRQKLYSLNSFTGSFGYQFKTDEHRMHELNVLEATYVKPRNITQLYADSIKKSNNPALKHVIDPQFTLGPSYAYTYDNTTEDYRTNSLYFRGKLSLSNNLYGLITGADTLAGKDKKLFGTTFNQYVKAESEIRFFHKISSGTKIATRLLAGVGLPYGNSTILPYNQQFFIGGPNSLRGFRPRSIGPGTVDPTNADGNTFIADQSGDVKLEANVEIRQKLFSIVYGALFADAGNIWNAKPHQPGGTFGPNFLKQLAVDAGFGLRFDATILVLRTDLGFPLVRPFPSVDGASRTISPSFKNAILNIAIGYPF</sequence>